<keyword evidence="4" id="KW-0812">Transmembrane</keyword>
<sequence>MTNIWNWMFGFLSILVVFYMTFTALSYIILFLLSFRKVSREGKLDKKEMLEDLANSETTIPVSIIVPAYNEEIGIISTVRSLLTLQYPQFEIIVVDDGSKDQTLAKLIEAYGLEVIDYAIRKHVETMPIHVVYKSTIFPNLVVVSKENGGKADALNSGINLSNFPYFCAIDGDSILEQDALLKAMKPVLAADGNIIAVGGSIRIANGTTISRSKVEVIELPNKPLVIMQIVEYFRAFLIGRLGFSRFNQLLIVSGAFGVFRKDKVIHVGGYHEGTVGEDMELIVRLHRMIREEKLSDRIEYIPDPVCWTEAPESLNVLRLQRIRWQRGLAETIYNHRKMLFNPKYGSVGLLTLPYFFFVELLGAVFEFTGFLLIVGGLLFDFLDPTVVFIIFLVTVIYGSFISSLAVLLEEMTMHKYPKVSHLMKLFFWSLTESFWYRPILVIWRLEGLIAFFTKKSEWGQMQRKGISS</sequence>
<keyword evidence="3 5" id="KW-0808">Transferase</keyword>
<dbReference type="EC" id="2.4.-.-" evidence="5"/>
<keyword evidence="4" id="KW-1133">Transmembrane helix</keyword>
<dbReference type="Pfam" id="PF13641">
    <property type="entry name" value="Glyco_tranf_2_3"/>
    <property type="match status" value="1"/>
</dbReference>
<evidence type="ECO:0000256" key="2">
    <source>
        <dbReference type="ARBA" id="ARBA00022676"/>
    </source>
</evidence>
<dbReference type="PANTHER" id="PTHR43630:SF1">
    <property type="entry name" value="POLY-BETA-1,6-N-ACETYL-D-GLUCOSAMINE SYNTHASE"/>
    <property type="match status" value="1"/>
</dbReference>
<evidence type="ECO:0000256" key="1">
    <source>
        <dbReference type="ARBA" id="ARBA00006739"/>
    </source>
</evidence>
<evidence type="ECO:0000256" key="3">
    <source>
        <dbReference type="ARBA" id="ARBA00022679"/>
    </source>
</evidence>
<dbReference type="EMBL" id="JBHSRI010000038">
    <property type="protein sequence ID" value="MFC6041302.1"/>
    <property type="molecule type" value="Genomic_DNA"/>
</dbReference>
<dbReference type="PANTHER" id="PTHR43630">
    <property type="entry name" value="POLY-BETA-1,6-N-ACETYL-D-GLUCOSAMINE SYNTHASE"/>
    <property type="match status" value="1"/>
</dbReference>
<keyword evidence="6" id="KW-1185">Reference proteome</keyword>
<evidence type="ECO:0000256" key="4">
    <source>
        <dbReference type="SAM" id="Phobius"/>
    </source>
</evidence>
<keyword evidence="4" id="KW-0472">Membrane</keyword>
<feature type="transmembrane region" description="Helical" evidence="4">
    <location>
        <begin position="386"/>
        <end position="409"/>
    </location>
</feature>
<dbReference type="RefSeq" id="WP_377736119.1">
    <property type="nucleotide sequence ID" value="NZ_JBHSRI010000038.1"/>
</dbReference>
<evidence type="ECO:0000313" key="5">
    <source>
        <dbReference type="EMBL" id="MFC6041302.1"/>
    </source>
</evidence>
<gene>
    <name evidence="5" type="ORF">ACFPYN_18000</name>
</gene>
<dbReference type="InterPro" id="IPR029044">
    <property type="entry name" value="Nucleotide-diphossugar_trans"/>
</dbReference>
<organism evidence="5 6">
    <name type="scientific">Paenisporosarcina macmurdoensis</name>
    <dbReference type="NCBI Taxonomy" id="212659"/>
    <lineage>
        <taxon>Bacteria</taxon>
        <taxon>Bacillati</taxon>
        <taxon>Bacillota</taxon>
        <taxon>Bacilli</taxon>
        <taxon>Bacillales</taxon>
        <taxon>Caryophanaceae</taxon>
        <taxon>Paenisporosarcina</taxon>
    </lineage>
</organism>
<keyword evidence="2 5" id="KW-0328">Glycosyltransferase</keyword>
<comment type="caution">
    <text evidence="5">The sequence shown here is derived from an EMBL/GenBank/DDBJ whole genome shotgun (WGS) entry which is preliminary data.</text>
</comment>
<accession>A0ABW1LE40</accession>
<dbReference type="SUPFAM" id="SSF53448">
    <property type="entry name" value="Nucleotide-diphospho-sugar transferases"/>
    <property type="match status" value="1"/>
</dbReference>
<reference evidence="6" key="1">
    <citation type="journal article" date="2019" name="Int. J. Syst. Evol. Microbiol.">
        <title>The Global Catalogue of Microorganisms (GCM) 10K type strain sequencing project: providing services to taxonomists for standard genome sequencing and annotation.</title>
        <authorList>
            <consortium name="The Broad Institute Genomics Platform"/>
            <consortium name="The Broad Institute Genome Sequencing Center for Infectious Disease"/>
            <person name="Wu L."/>
            <person name="Ma J."/>
        </authorList>
    </citation>
    <scope>NUCLEOTIDE SEQUENCE [LARGE SCALE GENOMIC DNA]</scope>
    <source>
        <strain evidence="6">CCUG 54527</strain>
    </source>
</reference>
<feature type="transmembrane region" description="Helical" evidence="4">
    <location>
        <begin position="6"/>
        <end position="33"/>
    </location>
</feature>
<dbReference type="GO" id="GO:0016757">
    <property type="term" value="F:glycosyltransferase activity"/>
    <property type="evidence" value="ECO:0007669"/>
    <property type="project" value="UniProtKB-KW"/>
</dbReference>
<dbReference type="Gene3D" id="3.90.550.10">
    <property type="entry name" value="Spore Coat Polysaccharide Biosynthesis Protein SpsA, Chain A"/>
    <property type="match status" value="1"/>
</dbReference>
<comment type="similarity">
    <text evidence="1">Belongs to the glycosyltransferase 2 family.</text>
</comment>
<dbReference type="CDD" id="cd06423">
    <property type="entry name" value="CESA_like"/>
    <property type="match status" value="1"/>
</dbReference>
<dbReference type="Proteomes" id="UP001596170">
    <property type="component" value="Unassembled WGS sequence"/>
</dbReference>
<proteinExistence type="inferred from homology"/>
<evidence type="ECO:0000313" key="6">
    <source>
        <dbReference type="Proteomes" id="UP001596170"/>
    </source>
</evidence>
<name>A0ABW1LE40_9BACL</name>
<protein>
    <submittedName>
        <fullName evidence="5">Glycosyltransferase</fullName>
        <ecNumber evidence="5">2.4.-.-</ecNumber>
    </submittedName>
</protein>
<feature type="transmembrane region" description="Helical" evidence="4">
    <location>
        <begin position="347"/>
        <end position="380"/>
    </location>
</feature>